<organism evidence="1 2">
    <name type="scientific">Paramecium sonneborni</name>
    <dbReference type="NCBI Taxonomy" id="65129"/>
    <lineage>
        <taxon>Eukaryota</taxon>
        <taxon>Sar</taxon>
        <taxon>Alveolata</taxon>
        <taxon>Ciliophora</taxon>
        <taxon>Intramacronucleata</taxon>
        <taxon>Oligohymenophorea</taxon>
        <taxon>Peniculida</taxon>
        <taxon>Parameciidae</taxon>
        <taxon>Paramecium</taxon>
    </lineage>
</organism>
<evidence type="ECO:0000313" key="1">
    <source>
        <dbReference type="EMBL" id="CAD8097623.1"/>
    </source>
</evidence>
<gene>
    <name evidence="1" type="ORF">PSON_ATCC_30995.1.T0680243</name>
</gene>
<keyword evidence="2" id="KW-1185">Reference proteome</keyword>
<protein>
    <submittedName>
        <fullName evidence="1">Uncharacterized protein</fullName>
    </submittedName>
</protein>
<dbReference type="EMBL" id="CAJJDN010000068">
    <property type="protein sequence ID" value="CAD8097623.1"/>
    <property type="molecule type" value="Genomic_DNA"/>
</dbReference>
<dbReference type="Proteomes" id="UP000692954">
    <property type="component" value="Unassembled WGS sequence"/>
</dbReference>
<proteinExistence type="predicted"/>
<name>A0A8S1P3I0_9CILI</name>
<reference evidence="1" key="1">
    <citation type="submission" date="2021-01" db="EMBL/GenBank/DDBJ databases">
        <authorList>
            <consortium name="Genoscope - CEA"/>
            <person name="William W."/>
        </authorList>
    </citation>
    <scope>NUCLEOTIDE SEQUENCE</scope>
</reference>
<dbReference type="OrthoDB" id="322990at2759"/>
<evidence type="ECO:0000313" key="2">
    <source>
        <dbReference type="Proteomes" id="UP000692954"/>
    </source>
</evidence>
<dbReference type="AlphaFoldDB" id="A0A8S1P3I0"/>
<comment type="caution">
    <text evidence="1">The sequence shown here is derived from an EMBL/GenBank/DDBJ whole genome shotgun (WGS) entry which is preliminary data.</text>
</comment>
<accession>A0A8S1P3I0</accession>
<sequence>MKKTSKILRNQHPKYFSQYRLSGHNGQIFYFGISQQQAQHQFYSGPVHEEQDGKHQNQYPDIPIFLIETYPLLLSDFMNFKQPQPEFVKVKFIVITSVSSESQNPFVIGYSVGADPISNTTSLFVHVPQKYKSNDKKSPFVHEF</sequence>